<proteinExistence type="predicted"/>
<dbReference type="PANTHER" id="PTHR14226">
    <property type="entry name" value="NEUROPATHY TARGET ESTERASE/SWISS CHEESE D.MELANOGASTER"/>
    <property type="match status" value="1"/>
</dbReference>
<dbReference type="Pfam" id="PF01734">
    <property type="entry name" value="Patatin"/>
    <property type="match status" value="1"/>
</dbReference>
<protein>
    <submittedName>
        <fullName evidence="6">Patatin family protein</fullName>
    </submittedName>
</protein>
<keyword evidence="4" id="KW-1133">Transmembrane helix</keyword>
<dbReference type="KEGG" id="metu:GNH96_13425"/>
<dbReference type="Gene3D" id="3.40.1090.10">
    <property type="entry name" value="Cytosolic phospholipase A2 catalytic domain"/>
    <property type="match status" value="1"/>
</dbReference>
<dbReference type="Proteomes" id="UP000503004">
    <property type="component" value="Chromosome"/>
</dbReference>
<dbReference type="EMBL" id="CP046565">
    <property type="protein sequence ID" value="QJD30868.1"/>
    <property type="molecule type" value="Genomic_DNA"/>
</dbReference>
<feature type="transmembrane region" description="Helical" evidence="4">
    <location>
        <begin position="512"/>
        <end position="529"/>
    </location>
</feature>
<keyword evidence="7" id="KW-1185">Reference proteome</keyword>
<dbReference type="GO" id="GO:0016042">
    <property type="term" value="P:lipid catabolic process"/>
    <property type="evidence" value="ECO:0007669"/>
    <property type="project" value="UniProtKB-KW"/>
</dbReference>
<dbReference type="GO" id="GO:0016787">
    <property type="term" value="F:hydrolase activity"/>
    <property type="evidence" value="ECO:0007669"/>
    <property type="project" value="UniProtKB-KW"/>
</dbReference>
<keyword evidence="2" id="KW-0442">Lipid degradation</keyword>
<feature type="transmembrane region" description="Helical" evidence="4">
    <location>
        <begin position="465"/>
        <end position="492"/>
    </location>
</feature>
<evidence type="ECO:0000256" key="4">
    <source>
        <dbReference type="SAM" id="Phobius"/>
    </source>
</evidence>
<evidence type="ECO:0000313" key="7">
    <source>
        <dbReference type="Proteomes" id="UP000503004"/>
    </source>
</evidence>
<keyword evidence="4" id="KW-0472">Membrane</keyword>
<keyword evidence="3" id="KW-0443">Lipid metabolism</keyword>
<evidence type="ECO:0000256" key="2">
    <source>
        <dbReference type="ARBA" id="ARBA00022963"/>
    </source>
</evidence>
<dbReference type="PANTHER" id="PTHR14226:SF78">
    <property type="entry name" value="SLR0060 PROTEIN"/>
    <property type="match status" value="1"/>
</dbReference>
<sequence length="585" mass="64687">MSADSNAWKLGKDSKLGLALSGGGFRASLFHIGVLARLAELDLLRQVEVLSTVSGGSIVGALYYLKVKQLLEGRRPDGLKPSSQAYVVIVQEIEREFVKGVQNNLRMRALSDPLKNARMMLSDDYSRSDRMAELYEEYFYRKIWHEMESDDQGSIRLKDIKITPAGYKVPFNVREYNKEETIYKVPILAINATILNTGESWLFTASYIGSSGDKEDNSALPYSKLRFGDAALPPKVRAKLDTINLADAVAASACVPVLLSPFAIHDLYQEDGKEVVVELVDGGVYDNQGLETLFREECTHIICSDASGQLQSDRTPNSSASSVGARSNEILMKRVREETLDELGSRVEHGLLKSAAFFHLRNTFSGTDQFPNLSEPVDRSDNATNGEVFLLSALRTDLDSFSDIEASVLMYDGYCLCDSHLNDGAGLTEVSANQWGFLRIRELMRHDRRRLIKHLAVGRNMLFKVFFLLGHLGWVIAALLVAGLLALLWLLSGTGVYQSIGEFCDIFESPDALVAAMAFGLLSWILTKLSHTSGLRFVFDAIRGFRTGNVGGLVFPLAILGAVGSLISYIHVNIFDRVFLKLGKL</sequence>
<dbReference type="InterPro" id="IPR002641">
    <property type="entry name" value="PNPLA_dom"/>
</dbReference>
<feature type="domain" description="PNPLA" evidence="5">
    <location>
        <begin position="18"/>
        <end position="291"/>
    </location>
</feature>
<dbReference type="RefSeq" id="WP_169604143.1">
    <property type="nucleotide sequence ID" value="NZ_CP046565.1"/>
</dbReference>
<dbReference type="InterPro" id="IPR050301">
    <property type="entry name" value="NTE"/>
</dbReference>
<evidence type="ECO:0000259" key="5">
    <source>
        <dbReference type="Pfam" id="PF01734"/>
    </source>
</evidence>
<reference evidence="7" key="1">
    <citation type="submission" date="2019-12" db="EMBL/GenBank/DDBJ databases">
        <authorList>
            <person name="Awala S.I."/>
            <person name="Rhee S.K."/>
        </authorList>
    </citation>
    <scope>NUCLEOTIDE SEQUENCE [LARGE SCALE GENOMIC DNA]</scope>
    <source>
        <strain evidence="7">IM1</strain>
    </source>
</reference>
<keyword evidence="4" id="KW-0812">Transmembrane</keyword>
<accession>A0A858QAF6</accession>
<evidence type="ECO:0000256" key="1">
    <source>
        <dbReference type="ARBA" id="ARBA00022801"/>
    </source>
</evidence>
<organism evidence="6 7">
    <name type="scientific">Methylococcus geothermalis</name>
    <dbReference type="NCBI Taxonomy" id="2681310"/>
    <lineage>
        <taxon>Bacteria</taxon>
        <taxon>Pseudomonadati</taxon>
        <taxon>Pseudomonadota</taxon>
        <taxon>Gammaproteobacteria</taxon>
        <taxon>Methylococcales</taxon>
        <taxon>Methylococcaceae</taxon>
        <taxon>Methylococcus</taxon>
    </lineage>
</organism>
<evidence type="ECO:0000256" key="3">
    <source>
        <dbReference type="ARBA" id="ARBA00023098"/>
    </source>
</evidence>
<evidence type="ECO:0000313" key="6">
    <source>
        <dbReference type="EMBL" id="QJD30868.1"/>
    </source>
</evidence>
<dbReference type="InterPro" id="IPR016035">
    <property type="entry name" value="Acyl_Trfase/lysoPLipase"/>
</dbReference>
<feature type="transmembrane region" description="Helical" evidence="4">
    <location>
        <begin position="550"/>
        <end position="572"/>
    </location>
</feature>
<dbReference type="AlphaFoldDB" id="A0A858QAF6"/>
<keyword evidence="1" id="KW-0378">Hydrolase</keyword>
<dbReference type="SUPFAM" id="SSF52151">
    <property type="entry name" value="FabD/lysophospholipase-like"/>
    <property type="match status" value="1"/>
</dbReference>
<gene>
    <name evidence="6" type="ORF">GNH96_13425</name>
</gene>
<name>A0A858QAF6_9GAMM</name>